<proteinExistence type="predicted"/>
<dbReference type="InterPro" id="IPR006626">
    <property type="entry name" value="PbH1"/>
</dbReference>
<dbReference type="STRING" id="331648.BST97_10940"/>
<evidence type="ECO:0000256" key="2">
    <source>
        <dbReference type="SAM" id="SignalP"/>
    </source>
</evidence>
<sequence>MKKTLLIISFILSISASAQIYVNASATGANNGTSWTDAYTDLQSALTAATNGDNIWIAAGRYTPGTTTTSLFNLNVTGINLYGGFNGTESILAQRDPAVNQTILSGDLNGDDTGVDFTGANRSENAARVLVVNNPSCLIDGLTISGGHAVGTNGSSEEGAALFINNSNFTVRNCSIVDNVVSRAGVIRAFGQAGGLSIENTIISNNLGDFATVLYSRVPGGTINLKMVNCLITNNTKRNVTTAAPALMWFRQNVSGTINATLTNCTVADNISETAANTLLISGTRTGGSNMRLVVNNSIFKDNIRISGGSSTMMNSIGNGTSQLSATLYAVRNSIDESAFSNIVNNGSTRINNNNLSSDPLFLGSGDYTLSPSSPAVDAGDNTLIPTGTTSDLDGNSRIAGNAVDMGAYESAGQAAPVYVDINATGTNDGTSWTNAYTDLLTALNSTQGSRDFWIAAGSYIPGTARTNSFQLNRDGTKLYGGFNGTETMLSQRDVAANETILSGDINGNDGQFTLFNSADRNENILNILNITADNCLIDGITISGGQANDAGSNATQEGAAIRLITGNFTIENCKIEKNAVQRGGVIQAIDVNGILSISNTIMSQNLGRFAPLLYARAANAEFTINIENCLFVDNQKQGIGSQDNVGFFWYRQDNSNTIRLTSNFRNCTIANNTANLSNGNTMVISASRNASGGAINNLRIFNTAFHNNTNITSGTNDLTSVGNGTTQDAASIYEIRNSIDHNAFSNIGNNGSSRINTNNLTGSPMFTSSTDYTLQPGSPAIDAGDNQYVTVTSDLAGNNRIANNVVDMGVYEFGSTAGIEDELIKEVKMKIYPNPVSDVLNVGGDLAFAKAEIFNLQGQQVATAMSSQISVGQLHSGIYLIRVTTVSGQQVTQRFIKK</sequence>
<dbReference type="OrthoDB" id="1145248at2"/>
<dbReference type="Gene3D" id="2.160.20.10">
    <property type="entry name" value="Single-stranded right-handed beta-helix, Pectin lyase-like"/>
    <property type="match status" value="2"/>
</dbReference>
<name>A0A1W6MLI8_9FLAO</name>
<accession>A0A1W6MLI8</accession>
<feature type="signal peptide" evidence="2">
    <location>
        <begin position="1"/>
        <end position="18"/>
    </location>
</feature>
<evidence type="ECO:0000313" key="4">
    <source>
        <dbReference type="EMBL" id="ARN78460.1"/>
    </source>
</evidence>
<feature type="domain" description="Secretion system C-terminal sorting" evidence="3">
    <location>
        <begin position="832"/>
        <end position="897"/>
    </location>
</feature>
<organism evidence="4 5">
    <name type="scientific">Nonlabens spongiae</name>
    <dbReference type="NCBI Taxonomy" id="331648"/>
    <lineage>
        <taxon>Bacteria</taxon>
        <taxon>Pseudomonadati</taxon>
        <taxon>Bacteroidota</taxon>
        <taxon>Flavobacteriia</taxon>
        <taxon>Flavobacteriales</taxon>
        <taxon>Flavobacteriaceae</taxon>
        <taxon>Nonlabens</taxon>
    </lineage>
</organism>
<dbReference type="InterPro" id="IPR011050">
    <property type="entry name" value="Pectin_lyase_fold/virulence"/>
</dbReference>
<dbReference type="InterPro" id="IPR059226">
    <property type="entry name" value="Choice_anch_Q_dom"/>
</dbReference>
<dbReference type="Pfam" id="PF18962">
    <property type="entry name" value="Por_Secre_tail"/>
    <property type="match status" value="1"/>
</dbReference>
<dbReference type="InterPro" id="IPR012334">
    <property type="entry name" value="Pectin_lyas_fold"/>
</dbReference>
<dbReference type="EMBL" id="CP019344">
    <property type="protein sequence ID" value="ARN78460.1"/>
    <property type="molecule type" value="Genomic_DNA"/>
</dbReference>
<evidence type="ECO:0000259" key="3">
    <source>
        <dbReference type="Pfam" id="PF18962"/>
    </source>
</evidence>
<protein>
    <recommendedName>
        <fullName evidence="3">Secretion system C-terminal sorting domain-containing protein</fullName>
    </recommendedName>
</protein>
<feature type="chain" id="PRO_5012935886" description="Secretion system C-terminal sorting domain-containing protein" evidence="2">
    <location>
        <begin position="19"/>
        <end position="899"/>
    </location>
</feature>
<evidence type="ECO:0000256" key="1">
    <source>
        <dbReference type="ARBA" id="ARBA00022729"/>
    </source>
</evidence>
<keyword evidence="1 2" id="KW-0732">Signal</keyword>
<gene>
    <name evidence="4" type="ORF">BST97_10940</name>
</gene>
<evidence type="ECO:0000313" key="5">
    <source>
        <dbReference type="Proteomes" id="UP000193431"/>
    </source>
</evidence>
<dbReference type="NCBIfam" id="NF041518">
    <property type="entry name" value="choice_anch_Q"/>
    <property type="match status" value="2"/>
</dbReference>
<dbReference type="NCBIfam" id="TIGR04183">
    <property type="entry name" value="Por_Secre_tail"/>
    <property type="match status" value="1"/>
</dbReference>
<dbReference type="AlphaFoldDB" id="A0A1W6MLI8"/>
<dbReference type="SUPFAM" id="SSF51126">
    <property type="entry name" value="Pectin lyase-like"/>
    <property type="match status" value="2"/>
</dbReference>
<keyword evidence="5" id="KW-1185">Reference proteome</keyword>
<dbReference type="RefSeq" id="WP_085767265.1">
    <property type="nucleotide sequence ID" value="NZ_CP019344.1"/>
</dbReference>
<dbReference type="InterPro" id="IPR026444">
    <property type="entry name" value="Secre_tail"/>
</dbReference>
<reference evidence="4 5" key="1">
    <citation type="submission" date="2016-11" db="EMBL/GenBank/DDBJ databases">
        <title>Trade-off between light-utilization and light-protection in marine flavobacteria.</title>
        <authorList>
            <person name="Kumagai Y."/>
        </authorList>
    </citation>
    <scope>NUCLEOTIDE SEQUENCE [LARGE SCALE GENOMIC DNA]</scope>
    <source>
        <strain evidence="4 5">JCM 13191</strain>
    </source>
</reference>
<dbReference type="Proteomes" id="UP000193431">
    <property type="component" value="Chromosome"/>
</dbReference>
<dbReference type="SMART" id="SM00710">
    <property type="entry name" value="PbH1"/>
    <property type="match status" value="6"/>
</dbReference>